<evidence type="ECO:0000256" key="1">
    <source>
        <dbReference type="ARBA" id="ARBA00022670"/>
    </source>
</evidence>
<comment type="similarity">
    <text evidence="7">Belongs to the peptidase M24B family. Bacterial-type prolidase subfamily.</text>
</comment>
<keyword evidence="1 7" id="KW-0645">Protease</keyword>
<comment type="cofactor">
    <cofactor evidence="7">
        <name>Mn(2+)</name>
        <dbReference type="ChEBI" id="CHEBI:29035"/>
    </cofactor>
    <text evidence="7">Binds 2 manganese ions per subunit.</text>
</comment>
<keyword evidence="3 7" id="KW-0378">Hydrolase</keyword>
<dbReference type="InterPro" id="IPR036005">
    <property type="entry name" value="Creatinase/aminopeptidase-like"/>
</dbReference>
<dbReference type="PANTHER" id="PTHR43226:SF8">
    <property type="entry name" value="XAA-PRO DIPEPTIDASE"/>
    <property type="match status" value="1"/>
</dbReference>
<dbReference type="RefSeq" id="WP_345336353.1">
    <property type="nucleotide sequence ID" value="NZ_BAABJZ010000095.1"/>
</dbReference>
<dbReference type="Proteomes" id="UP001499988">
    <property type="component" value="Unassembled WGS sequence"/>
</dbReference>
<dbReference type="InterPro" id="IPR052433">
    <property type="entry name" value="X-Pro_dipept-like"/>
</dbReference>
<evidence type="ECO:0000259" key="9">
    <source>
        <dbReference type="Pfam" id="PF21216"/>
    </source>
</evidence>
<name>A0ABP9F828_9GAMM</name>
<evidence type="ECO:0000256" key="4">
    <source>
        <dbReference type="ARBA" id="ARBA00022997"/>
    </source>
</evidence>
<dbReference type="InterPro" id="IPR048819">
    <property type="entry name" value="PepQ_N"/>
</dbReference>
<dbReference type="HAMAP" id="MF_01279">
    <property type="entry name" value="X_Pro_dipeptid"/>
    <property type="match status" value="1"/>
</dbReference>
<dbReference type="Gene3D" id="3.40.350.10">
    <property type="entry name" value="Creatinase/prolidase N-terminal domain"/>
    <property type="match status" value="1"/>
</dbReference>
<dbReference type="NCBIfam" id="NF010133">
    <property type="entry name" value="PRK13607.1"/>
    <property type="match status" value="1"/>
</dbReference>
<feature type="domain" description="Xaa-Pro dipeptidase N-terminal" evidence="9">
    <location>
        <begin position="7"/>
        <end position="152"/>
    </location>
</feature>
<dbReference type="InterPro" id="IPR000994">
    <property type="entry name" value="Pept_M24"/>
</dbReference>
<keyword evidence="11" id="KW-1185">Reference proteome</keyword>
<sequence>MERLAPLYAQHIHTLRQRTDRLLVQHQCPGLVIDSGQALPIFLDDLDYPFKVNPHFKHWVPLVDTPHCFLIVKPGEKPTLLFYRPVDFWHKVPPVPNAFWTEQVELVVYERLEQLAELIPAGYSYIGAHPERAAALSVGETNPKGLIDALHFGRSIKSDYEIACLREANRLATLGHVAAKQAFLAGESEFAIQQAYLSASLHGENDVPYGNIVALNEHAAILHYTQLGRRAPAQSRSFLIDAGAGFHGYAADITRTYAFEPNGGFAELVAAMDQQQQAIKAQIRPGIRYTELHLQMHQRVAELLLQFRLAQGSVEALIASGITQAFFPHGLGHPIGLQVHDVAGFMDDESGTHVAPPAGVTLRCTRMLEAGMVLTIEPGLYVIDSLLKALPASAQAMLLPEQIDWLRPYGGIRIEDGVVVLAEGIDDLTRCQRWDD</sequence>
<reference evidence="11" key="1">
    <citation type="journal article" date="2019" name="Int. J. Syst. Evol. Microbiol.">
        <title>The Global Catalogue of Microorganisms (GCM) 10K type strain sequencing project: providing services to taxonomists for standard genome sequencing and annotation.</title>
        <authorList>
            <consortium name="The Broad Institute Genomics Platform"/>
            <consortium name="The Broad Institute Genome Sequencing Center for Infectious Disease"/>
            <person name="Wu L."/>
            <person name="Ma J."/>
        </authorList>
    </citation>
    <scope>NUCLEOTIDE SEQUENCE [LARGE SCALE GENOMIC DNA]</scope>
    <source>
        <strain evidence="11">JCM 18401</strain>
    </source>
</reference>
<protein>
    <recommendedName>
        <fullName evidence="7">Xaa-Pro dipeptidase</fullName>
        <shortName evidence="7">X-Pro dipeptidase</shortName>
        <ecNumber evidence="7">3.4.13.9</ecNumber>
    </recommendedName>
    <alternativeName>
        <fullName evidence="7">Imidodipeptidase</fullName>
    </alternativeName>
    <alternativeName>
        <fullName evidence="7">Proline dipeptidase</fullName>
        <shortName evidence="7">Prolidase</shortName>
    </alternativeName>
</protein>
<evidence type="ECO:0000259" key="8">
    <source>
        <dbReference type="Pfam" id="PF00557"/>
    </source>
</evidence>
<feature type="binding site" evidence="7">
    <location>
        <position position="252"/>
    </location>
    <ligand>
        <name>Mn(2+)</name>
        <dbReference type="ChEBI" id="CHEBI:29035"/>
        <label>2</label>
    </ligand>
</feature>
<feature type="binding site" evidence="7">
    <location>
        <position position="241"/>
    </location>
    <ligand>
        <name>Mn(2+)</name>
        <dbReference type="ChEBI" id="CHEBI:29035"/>
        <label>2</label>
    </ligand>
</feature>
<dbReference type="SUPFAM" id="SSF55920">
    <property type="entry name" value="Creatinase/aminopeptidase"/>
    <property type="match status" value="1"/>
</dbReference>
<evidence type="ECO:0000256" key="3">
    <source>
        <dbReference type="ARBA" id="ARBA00022801"/>
    </source>
</evidence>
<dbReference type="InterPro" id="IPR022846">
    <property type="entry name" value="X_Pro_dipept"/>
</dbReference>
<feature type="binding site" evidence="7">
    <location>
        <position position="377"/>
    </location>
    <ligand>
        <name>Mn(2+)</name>
        <dbReference type="ChEBI" id="CHEBI:29035"/>
        <label>1</label>
    </ligand>
</feature>
<keyword evidence="4 7" id="KW-0224">Dipeptidase</keyword>
<comment type="function">
    <text evidence="7">Splits dipeptides with a prolyl residue in the C-terminal position.</text>
</comment>
<dbReference type="PROSITE" id="PS00491">
    <property type="entry name" value="PROLINE_PEPTIDASE"/>
    <property type="match status" value="1"/>
</dbReference>
<gene>
    <name evidence="7 10" type="primary">pepQ</name>
    <name evidence="10" type="ORF">GCM10023333_30960</name>
</gene>
<feature type="binding site" evidence="7">
    <location>
        <position position="333"/>
    </location>
    <ligand>
        <name>Mn(2+)</name>
        <dbReference type="ChEBI" id="CHEBI:29035"/>
        <label>1</label>
    </ligand>
</feature>
<feature type="binding site" evidence="7">
    <location>
        <position position="252"/>
    </location>
    <ligand>
        <name>Mn(2+)</name>
        <dbReference type="ChEBI" id="CHEBI:29035"/>
        <label>1</label>
    </ligand>
</feature>
<feature type="binding site" evidence="7">
    <location>
        <position position="415"/>
    </location>
    <ligand>
        <name>Mn(2+)</name>
        <dbReference type="ChEBI" id="CHEBI:29035"/>
        <label>2</label>
    </ligand>
</feature>
<dbReference type="Pfam" id="PF00557">
    <property type="entry name" value="Peptidase_M24"/>
    <property type="match status" value="1"/>
</dbReference>
<feature type="binding site" evidence="7">
    <location>
        <position position="415"/>
    </location>
    <ligand>
        <name>Mn(2+)</name>
        <dbReference type="ChEBI" id="CHEBI:29035"/>
        <label>1</label>
    </ligand>
</feature>
<evidence type="ECO:0000256" key="7">
    <source>
        <dbReference type="HAMAP-Rule" id="MF_01279"/>
    </source>
</evidence>
<evidence type="ECO:0000256" key="5">
    <source>
        <dbReference type="ARBA" id="ARBA00023049"/>
    </source>
</evidence>
<accession>A0ABP9F828</accession>
<comment type="catalytic activity">
    <reaction evidence="7">
        <text>Xaa-L-Pro dipeptide + H2O = an L-alpha-amino acid + L-proline</text>
        <dbReference type="Rhea" id="RHEA:76407"/>
        <dbReference type="ChEBI" id="CHEBI:15377"/>
        <dbReference type="ChEBI" id="CHEBI:59869"/>
        <dbReference type="ChEBI" id="CHEBI:60039"/>
        <dbReference type="ChEBI" id="CHEBI:195196"/>
        <dbReference type="EC" id="3.4.13.9"/>
    </reaction>
</comment>
<feature type="domain" description="Peptidase M24" evidence="8">
    <location>
        <begin position="164"/>
        <end position="420"/>
    </location>
</feature>
<proteinExistence type="inferred from homology"/>
<dbReference type="PANTHER" id="PTHR43226">
    <property type="entry name" value="XAA-PRO AMINOPEPTIDASE 3"/>
    <property type="match status" value="1"/>
</dbReference>
<dbReference type="Pfam" id="PF21216">
    <property type="entry name" value="PepQ_N"/>
    <property type="match status" value="1"/>
</dbReference>
<dbReference type="InterPro" id="IPR001131">
    <property type="entry name" value="Peptidase_M24B_aminopep-P_CS"/>
</dbReference>
<dbReference type="EMBL" id="BAABJZ010000095">
    <property type="protein sequence ID" value="GAA4895572.1"/>
    <property type="molecule type" value="Genomic_DNA"/>
</dbReference>
<evidence type="ECO:0000256" key="6">
    <source>
        <dbReference type="ARBA" id="ARBA00023211"/>
    </source>
</evidence>
<dbReference type="Gene3D" id="3.90.230.10">
    <property type="entry name" value="Creatinase/methionine aminopeptidase superfamily"/>
    <property type="match status" value="1"/>
</dbReference>
<evidence type="ECO:0000313" key="10">
    <source>
        <dbReference type="EMBL" id="GAA4895572.1"/>
    </source>
</evidence>
<evidence type="ECO:0000313" key="11">
    <source>
        <dbReference type="Proteomes" id="UP001499988"/>
    </source>
</evidence>
<organism evidence="10 11">
    <name type="scientific">Ferrimonas pelagia</name>
    <dbReference type="NCBI Taxonomy" id="1177826"/>
    <lineage>
        <taxon>Bacteria</taxon>
        <taxon>Pseudomonadati</taxon>
        <taxon>Pseudomonadota</taxon>
        <taxon>Gammaproteobacteria</taxon>
        <taxon>Alteromonadales</taxon>
        <taxon>Ferrimonadaceae</taxon>
        <taxon>Ferrimonas</taxon>
    </lineage>
</organism>
<keyword evidence="5 7" id="KW-0482">Metalloprotease</keyword>
<comment type="caution">
    <text evidence="10">The sequence shown here is derived from an EMBL/GenBank/DDBJ whole genome shotgun (WGS) entry which is preliminary data.</text>
</comment>
<dbReference type="InterPro" id="IPR029149">
    <property type="entry name" value="Creatin/AminoP/Spt16_N"/>
</dbReference>
<keyword evidence="2 7" id="KW-0479">Metal-binding</keyword>
<evidence type="ECO:0000256" key="2">
    <source>
        <dbReference type="ARBA" id="ARBA00022723"/>
    </source>
</evidence>
<keyword evidence="6 7" id="KW-0464">Manganese</keyword>
<dbReference type="EC" id="3.4.13.9" evidence="7"/>